<feature type="domain" description="Dienelactone hydrolase" evidence="1">
    <location>
        <begin position="16"/>
        <end position="230"/>
    </location>
</feature>
<dbReference type="Proteomes" id="UP001230156">
    <property type="component" value="Unassembled WGS sequence"/>
</dbReference>
<name>A0ABU0YW46_9PROT</name>
<dbReference type="InterPro" id="IPR002925">
    <property type="entry name" value="Dienelactn_hydro"/>
</dbReference>
<dbReference type="InterPro" id="IPR029058">
    <property type="entry name" value="AB_hydrolase_fold"/>
</dbReference>
<dbReference type="EC" id="3.1.-.-" evidence="2"/>
<accession>A0ABU0YW46</accession>
<keyword evidence="3" id="KW-1185">Reference proteome</keyword>
<dbReference type="EMBL" id="JAUYVI010000009">
    <property type="protein sequence ID" value="MDQ7251216.1"/>
    <property type="molecule type" value="Genomic_DNA"/>
</dbReference>
<proteinExistence type="predicted"/>
<dbReference type="PANTHER" id="PTHR46623">
    <property type="entry name" value="CARBOXYMETHYLENEBUTENOLIDASE-RELATED"/>
    <property type="match status" value="1"/>
</dbReference>
<evidence type="ECO:0000259" key="1">
    <source>
        <dbReference type="Pfam" id="PF01738"/>
    </source>
</evidence>
<organism evidence="2 3">
    <name type="scientific">Dongia sedimenti</name>
    <dbReference type="NCBI Taxonomy" id="3064282"/>
    <lineage>
        <taxon>Bacteria</taxon>
        <taxon>Pseudomonadati</taxon>
        <taxon>Pseudomonadota</taxon>
        <taxon>Alphaproteobacteria</taxon>
        <taxon>Rhodospirillales</taxon>
        <taxon>Dongiaceae</taxon>
        <taxon>Dongia</taxon>
    </lineage>
</organism>
<reference evidence="3" key="1">
    <citation type="submission" date="2023-08" db="EMBL/GenBank/DDBJ databases">
        <title>Rhodospirillaceae gen. nov., a novel taxon isolated from the Yangtze River Yuezi River estuary sludge.</title>
        <authorList>
            <person name="Ruan L."/>
        </authorList>
    </citation>
    <scope>NUCLEOTIDE SEQUENCE [LARGE SCALE GENOMIC DNA]</scope>
    <source>
        <strain evidence="3">R-7</strain>
    </source>
</reference>
<dbReference type="GO" id="GO:0016787">
    <property type="term" value="F:hydrolase activity"/>
    <property type="evidence" value="ECO:0007669"/>
    <property type="project" value="UniProtKB-KW"/>
</dbReference>
<sequence>MAGKYISLTAKDGGTFRAYLAPAASGKGPGIVLCQEIFGINAYIREVADQYAAEGYTVLAPDLFWRMEPNVELGYTPQDWERAFDFFKRFNIDKGIDDIGVAAQALRTRPESSGKVGALGFCLGGKLSYLTACRVKVDAAVCYYGVGIDQSLDESKNIKCPMVLHFADKDQFVPAEAIERIKAHFAPRPEIEIYVYHGQDHAFARTGGDHYDKASAMTAEARTKALFKKALG</sequence>
<dbReference type="InterPro" id="IPR051049">
    <property type="entry name" value="Dienelactone_hydrolase-like"/>
</dbReference>
<dbReference type="SUPFAM" id="SSF53474">
    <property type="entry name" value="alpha/beta-Hydrolases"/>
    <property type="match status" value="1"/>
</dbReference>
<dbReference type="RefSeq" id="WP_379961362.1">
    <property type="nucleotide sequence ID" value="NZ_JAUYVI010000009.1"/>
</dbReference>
<dbReference type="PANTHER" id="PTHR46623:SF6">
    <property type="entry name" value="ALPHA_BETA-HYDROLASES SUPERFAMILY PROTEIN"/>
    <property type="match status" value="1"/>
</dbReference>
<dbReference type="Gene3D" id="3.40.50.1820">
    <property type="entry name" value="alpha/beta hydrolase"/>
    <property type="match status" value="1"/>
</dbReference>
<dbReference type="Pfam" id="PF01738">
    <property type="entry name" value="DLH"/>
    <property type="match status" value="1"/>
</dbReference>
<evidence type="ECO:0000313" key="3">
    <source>
        <dbReference type="Proteomes" id="UP001230156"/>
    </source>
</evidence>
<protein>
    <submittedName>
        <fullName evidence="2">Dienelactone hydrolase family protein</fullName>
        <ecNumber evidence="2">3.1.-.-</ecNumber>
    </submittedName>
</protein>
<gene>
    <name evidence="2" type="ORF">Q8A70_26255</name>
</gene>
<evidence type="ECO:0000313" key="2">
    <source>
        <dbReference type="EMBL" id="MDQ7251216.1"/>
    </source>
</evidence>
<comment type="caution">
    <text evidence="2">The sequence shown here is derived from an EMBL/GenBank/DDBJ whole genome shotgun (WGS) entry which is preliminary data.</text>
</comment>
<keyword evidence="2" id="KW-0378">Hydrolase</keyword>